<feature type="region of interest" description="Disordered" evidence="1">
    <location>
        <begin position="144"/>
        <end position="176"/>
    </location>
</feature>
<accession>A0ABP6UGL5</accession>
<evidence type="ECO:0000256" key="1">
    <source>
        <dbReference type="SAM" id="MobiDB-lite"/>
    </source>
</evidence>
<evidence type="ECO:0008006" key="5">
    <source>
        <dbReference type="Google" id="ProtNLM"/>
    </source>
</evidence>
<protein>
    <recommendedName>
        <fullName evidence="5">Lipoprotein</fullName>
    </recommendedName>
</protein>
<dbReference type="Proteomes" id="UP001501455">
    <property type="component" value="Unassembled WGS sequence"/>
</dbReference>
<evidence type="ECO:0000256" key="2">
    <source>
        <dbReference type="SAM" id="SignalP"/>
    </source>
</evidence>
<feature type="compositionally biased region" description="Basic and acidic residues" evidence="1">
    <location>
        <begin position="146"/>
        <end position="162"/>
    </location>
</feature>
<gene>
    <name evidence="3" type="ORF">GCM10019016_128950</name>
</gene>
<evidence type="ECO:0000313" key="3">
    <source>
        <dbReference type="EMBL" id="GAA3505782.1"/>
    </source>
</evidence>
<dbReference type="PROSITE" id="PS51257">
    <property type="entry name" value="PROKAR_LIPOPROTEIN"/>
    <property type="match status" value="1"/>
</dbReference>
<keyword evidence="2" id="KW-0732">Signal</keyword>
<organism evidence="3 4">
    <name type="scientific">Streptomyces prasinosporus</name>
    <dbReference type="NCBI Taxonomy" id="68256"/>
    <lineage>
        <taxon>Bacteria</taxon>
        <taxon>Bacillati</taxon>
        <taxon>Actinomycetota</taxon>
        <taxon>Actinomycetes</taxon>
        <taxon>Kitasatosporales</taxon>
        <taxon>Streptomycetaceae</taxon>
        <taxon>Streptomyces</taxon>
        <taxon>Streptomyces albogriseolus group</taxon>
    </lineage>
</organism>
<keyword evidence="4" id="KW-1185">Reference proteome</keyword>
<feature type="chain" id="PRO_5046931157" description="Lipoprotein" evidence="2">
    <location>
        <begin position="16"/>
        <end position="176"/>
    </location>
</feature>
<proteinExistence type="predicted"/>
<evidence type="ECO:0000313" key="4">
    <source>
        <dbReference type="Proteomes" id="UP001501455"/>
    </source>
</evidence>
<comment type="caution">
    <text evidence="3">The sequence shown here is derived from an EMBL/GenBank/DDBJ whole genome shotgun (WGS) entry which is preliminary data.</text>
</comment>
<sequence>MVIARMVAGAGSALAMLTLSGCGMLWSCTDTTAERGEAGVRVDIVDESGRPVGVTAEVPGWRREPHPQVPADGDEIHFQIRFEGAGQGDEPAVDACAVDDKRVVLGCQTVYSAEVFGPKGPYTGDYYLAVDRPEQVAEVLLIPNDQSDHDRRTCEDDMKDGGGVHPPDIPTPGERL</sequence>
<reference evidence="4" key="1">
    <citation type="journal article" date="2019" name="Int. J. Syst. Evol. Microbiol.">
        <title>The Global Catalogue of Microorganisms (GCM) 10K type strain sequencing project: providing services to taxonomists for standard genome sequencing and annotation.</title>
        <authorList>
            <consortium name="The Broad Institute Genomics Platform"/>
            <consortium name="The Broad Institute Genome Sequencing Center for Infectious Disease"/>
            <person name="Wu L."/>
            <person name="Ma J."/>
        </authorList>
    </citation>
    <scope>NUCLEOTIDE SEQUENCE [LARGE SCALE GENOMIC DNA]</scope>
    <source>
        <strain evidence="4">JCM 4816</strain>
    </source>
</reference>
<dbReference type="EMBL" id="BAAAXF010000085">
    <property type="protein sequence ID" value="GAA3505782.1"/>
    <property type="molecule type" value="Genomic_DNA"/>
</dbReference>
<dbReference type="RefSeq" id="WP_193458028.1">
    <property type="nucleotide sequence ID" value="NZ_BAAAXF010000085.1"/>
</dbReference>
<name>A0ABP6UGL5_9ACTN</name>
<feature type="signal peptide" evidence="2">
    <location>
        <begin position="1"/>
        <end position="15"/>
    </location>
</feature>